<accession>A0A292PT63</accession>
<evidence type="ECO:0000313" key="3">
    <source>
        <dbReference type="EMBL" id="CUS10726.1"/>
    </source>
</evidence>
<evidence type="ECO:0000256" key="1">
    <source>
        <dbReference type="SAM" id="Coils"/>
    </source>
</evidence>
<feature type="coiled-coil region" evidence="1">
    <location>
        <begin position="11"/>
        <end position="65"/>
    </location>
</feature>
<feature type="compositionally biased region" description="Basic and acidic residues" evidence="2">
    <location>
        <begin position="94"/>
        <end position="103"/>
    </location>
</feature>
<sequence>MSEDNRLYFHIQVLESKIKKIQTDAKNSQQLSAERDQYFQTIIKYQSYKIQKQAVQIELQKAKIQNITLRYSKYCENMERQMRFLEGMAYRENEVPSPEERGKYPSLTKTSQSSEPILGSEVEDNLRFEALASTNPIRNPNYKSGDRTALVAPLIGLNISSENLSEMPAQGSQK</sequence>
<proteinExistence type="predicted"/>
<name>A0A292PT63_9PEZI</name>
<dbReference type="AlphaFoldDB" id="A0A292PT63"/>
<dbReference type="Proteomes" id="UP001412239">
    <property type="component" value="Unassembled WGS sequence"/>
</dbReference>
<feature type="region of interest" description="Disordered" evidence="2">
    <location>
        <begin position="94"/>
        <end position="116"/>
    </location>
</feature>
<dbReference type="EMBL" id="LN891040">
    <property type="protein sequence ID" value="CUS10726.1"/>
    <property type="molecule type" value="Genomic_DNA"/>
</dbReference>
<keyword evidence="1" id="KW-0175">Coiled coil</keyword>
<gene>
    <name evidence="3" type="ORF">GSTUAT00005176001</name>
</gene>
<evidence type="ECO:0000313" key="4">
    <source>
        <dbReference type="Proteomes" id="UP001412239"/>
    </source>
</evidence>
<protein>
    <submittedName>
        <fullName evidence="3">Uncharacterized protein</fullName>
    </submittedName>
</protein>
<organism evidence="3 4">
    <name type="scientific">Tuber aestivum</name>
    <name type="common">summer truffle</name>
    <dbReference type="NCBI Taxonomy" id="59557"/>
    <lineage>
        <taxon>Eukaryota</taxon>
        <taxon>Fungi</taxon>
        <taxon>Dikarya</taxon>
        <taxon>Ascomycota</taxon>
        <taxon>Pezizomycotina</taxon>
        <taxon>Pezizomycetes</taxon>
        <taxon>Pezizales</taxon>
        <taxon>Tuberaceae</taxon>
        <taxon>Tuber</taxon>
    </lineage>
</organism>
<reference evidence="3" key="1">
    <citation type="submission" date="2015-10" db="EMBL/GenBank/DDBJ databases">
        <authorList>
            <person name="Regsiter A."/>
            <person name="william w."/>
        </authorList>
    </citation>
    <scope>NUCLEOTIDE SEQUENCE</scope>
    <source>
        <strain evidence="3">Montdore</strain>
    </source>
</reference>
<keyword evidence="4" id="KW-1185">Reference proteome</keyword>
<evidence type="ECO:0000256" key="2">
    <source>
        <dbReference type="SAM" id="MobiDB-lite"/>
    </source>
</evidence>